<keyword evidence="2" id="KW-1185">Reference proteome</keyword>
<dbReference type="Proteomes" id="UP000464013">
    <property type="component" value="Chromosome"/>
</dbReference>
<organism evidence="1 2">
    <name type="scientific">Billgrantia tianxiuensis</name>
    <dbReference type="NCBI Taxonomy" id="2497861"/>
    <lineage>
        <taxon>Bacteria</taxon>
        <taxon>Pseudomonadati</taxon>
        <taxon>Pseudomonadota</taxon>
        <taxon>Gammaproteobacteria</taxon>
        <taxon>Oceanospirillales</taxon>
        <taxon>Halomonadaceae</taxon>
        <taxon>Billgrantia</taxon>
    </lineage>
</organism>
<accession>A0A6I6SLE2</accession>
<protein>
    <submittedName>
        <fullName evidence="1">Uncharacterized protein</fullName>
    </submittedName>
</protein>
<dbReference type="KEGG" id="htx:EKK97_00995"/>
<dbReference type="EMBL" id="CP035042">
    <property type="protein sequence ID" value="QHC48457.1"/>
    <property type="molecule type" value="Genomic_DNA"/>
</dbReference>
<evidence type="ECO:0000313" key="1">
    <source>
        <dbReference type="EMBL" id="QHC48457.1"/>
    </source>
</evidence>
<dbReference type="AlphaFoldDB" id="A0A6I6SLE2"/>
<sequence length="298" mass="34588">MTRSSALQALASADSAWRLAMRPGGGRIRARSRALPFATGEVGYRESIRLTPRARVNLERLTGVIFPGQASVLELLVYRQWSSAGSQAVDKRGEWLILAGEEAVGMGRWLLEDSAAHFLRFARLGRFAVTSARLSYFRSFMANNHFRPDEVLLEASLVLELYGLRKAENIDYLALTTQLTPRPRIKRNDRHREHHGATLREMLDDSRYHFRLGELRCVSFSQIASFKRSRGTFGDRQDLGMMRALETGSRLAWLWHRSLYELDLGYRCFLRWLHRLVRPWVGEQAVAFYHRWRRRRSH</sequence>
<gene>
    <name evidence="1" type="ORF">EKK97_00995</name>
</gene>
<name>A0A6I6SLE2_9GAMM</name>
<dbReference type="RefSeq" id="WP_159548082.1">
    <property type="nucleotide sequence ID" value="NZ_CP035042.1"/>
</dbReference>
<evidence type="ECO:0000313" key="2">
    <source>
        <dbReference type="Proteomes" id="UP000464013"/>
    </source>
</evidence>
<dbReference type="OrthoDB" id="7814707at2"/>
<reference evidence="1 2" key="1">
    <citation type="submission" date="2019-01" db="EMBL/GenBank/DDBJ databases">
        <title>Complete genome of a denitifying bacterium Halomons sp. BC-M4-5.</title>
        <authorList>
            <person name="Wang L."/>
            <person name="Shao Z."/>
        </authorList>
    </citation>
    <scope>NUCLEOTIDE SEQUENCE [LARGE SCALE GENOMIC DNA]</scope>
    <source>
        <strain evidence="1 2">BC-M4-5</strain>
    </source>
</reference>
<proteinExistence type="predicted"/>